<organism evidence="2 3">
    <name type="scientific">Chryseobacterium aquaticum subsp. greenlandense</name>
    <dbReference type="NCBI Taxonomy" id="345663"/>
    <lineage>
        <taxon>Bacteria</taxon>
        <taxon>Pseudomonadati</taxon>
        <taxon>Bacteroidota</taxon>
        <taxon>Flavobacteriia</taxon>
        <taxon>Flavobacteriales</taxon>
        <taxon>Weeksellaceae</taxon>
        <taxon>Chryseobacterium group</taxon>
        <taxon>Chryseobacterium</taxon>
    </lineage>
</organism>
<evidence type="ECO:0000313" key="2">
    <source>
        <dbReference type="EMBL" id="KUJ57358.1"/>
    </source>
</evidence>
<comment type="caution">
    <text evidence="2">The sequence shown here is derived from an EMBL/GenBank/DDBJ whole genome shotgun (WGS) entry which is preliminary data.</text>
</comment>
<keyword evidence="1" id="KW-0472">Membrane</keyword>
<evidence type="ECO:0000313" key="3">
    <source>
        <dbReference type="Proteomes" id="UP000054388"/>
    </source>
</evidence>
<sequence length="93" mass="10874">MFMKDWFSKIKICEMRSARQTAQMRTYGLTDNVLELAYQGGVNGDEEIVLLIRAQRYKKNAELETDRQKKHDCCNVWTLAFIILLTAIMPNDK</sequence>
<dbReference type="Proteomes" id="UP000054388">
    <property type="component" value="Unassembled WGS sequence"/>
</dbReference>
<keyword evidence="1" id="KW-1133">Transmembrane helix</keyword>
<feature type="transmembrane region" description="Helical" evidence="1">
    <location>
        <begin position="73"/>
        <end position="90"/>
    </location>
</feature>
<reference evidence="2 3" key="1">
    <citation type="submission" date="2015-10" db="EMBL/GenBank/DDBJ databases">
        <title>Genome sequence of Chryseobacterium greenlandense.</title>
        <authorList>
            <person name="Newman J."/>
            <person name="Fischer K."/>
            <person name="Miller J."/>
        </authorList>
    </citation>
    <scope>NUCLEOTIDE SEQUENCE [LARGE SCALE GENOMIC DNA]</scope>
    <source>
        <strain evidence="2 3">UMB34</strain>
    </source>
</reference>
<dbReference type="EMBL" id="LMAI01000002">
    <property type="protein sequence ID" value="KUJ57358.1"/>
    <property type="molecule type" value="Genomic_DNA"/>
</dbReference>
<evidence type="ECO:0000256" key="1">
    <source>
        <dbReference type="SAM" id="Phobius"/>
    </source>
</evidence>
<name>A0A117KC80_9FLAO</name>
<accession>A0A117KC80</accession>
<gene>
    <name evidence="2" type="ORF">AR686_00875</name>
</gene>
<dbReference type="AlphaFoldDB" id="A0A117KC80"/>
<protein>
    <submittedName>
        <fullName evidence="2">Uncharacterized protein</fullName>
    </submittedName>
</protein>
<proteinExistence type="predicted"/>
<keyword evidence="1" id="KW-0812">Transmembrane</keyword>